<keyword evidence="3" id="KW-1185">Reference proteome</keyword>
<accession>A0AAD8LKY5</accession>
<dbReference type="AlphaFoldDB" id="A0AAD8LKY5"/>
<evidence type="ECO:0000313" key="3">
    <source>
        <dbReference type="Proteomes" id="UP001229421"/>
    </source>
</evidence>
<protein>
    <recommendedName>
        <fullName evidence="1">CCR4-Not complex component Not1 C-terminal domain-containing protein</fullName>
    </recommendedName>
</protein>
<dbReference type="EMBL" id="JAUHHV010000001">
    <property type="protein sequence ID" value="KAK1441353.1"/>
    <property type="molecule type" value="Genomic_DNA"/>
</dbReference>
<gene>
    <name evidence="2" type="ORF">QVD17_07202</name>
</gene>
<name>A0AAD8LKY5_TARER</name>
<evidence type="ECO:0000259" key="1">
    <source>
        <dbReference type="Pfam" id="PF04054"/>
    </source>
</evidence>
<dbReference type="Gene3D" id="1.25.40.800">
    <property type="match status" value="1"/>
</dbReference>
<dbReference type="Pfam" id="PF04054">
    <property type="entry name" value="Not1"/>
    <property type="match status" value="1"/>
</dbReference>
<organism evidence="2 3">
    <name type="scientific">Tagetes erecta</name>
    <name type="common">African marigold</name>
    <dbReference type="NCBI Taxonomy" id="13708"/>
    <lineage>
        <taxon>Eukaryota</taxon>
        <taxon>Viridiplantae</taxon>
        <taxon>Streptophyta</taxon>
        <taxon>Embryophyta</taxon>
        <taxon>Tracheophyta</taxon>
        <taxon>Spermatophyta</taxon>
        <taxon>Magnoliopsida</taxon>
        <taxon>eudicotyledons</taxon>
        <taxon>Gunneridae</taxon>
        <taxon>Pentapetalae</taxon>
        <taxon>asterids</taxon>
        <taxon>campanulids</taxon>
        <taxon>Asterales</taxon>
        <taxon>Asteraceae</taxon>
        <taxon>Asteroideae</taxon>
        <taxon>Heliantheae alliance</taxon>
        <taxon>Tageteae</taxon>
        <taxon>Tagetes</taxon>
    </lineage>
</organism>
<evidence type="ECO:0000313" key="2">
    <source>
        <dbReference type="EMBL" id="KAK1441353.1"/>
    </source>
</evidence>
<reference evidence="2" key="1">
    <citation type="journal article" date="2023" name="bioRxiv">
        <title>Improved chromosome-level genome assembly for marigold (Tagetes erecta).</title>
        <authorList>
            <person name="Jiang F."/>
            <person name="Yuan L."/>
            <person name="Wang S."/>
            <person name="Wang H."/>
            <person name="Xu D."/>
            <person name="Wang A."/>
            <person name="Fan W."/>
        </authorList>
    </citation>
    <scope>NUCLEOTIDE SEQUENCE</scope>
    <source>
        <strain evidence="2">WSJ</strain>
        <tissue evidence="2">Leaf</tissue>
    </source>
</reference>
<sequence>MSLSHGKIDLLAEISQSPRILSEVDVALKAKQLKNDVDEYLKLIASLDALMDAKDPTTRLEVVVKQLCKHGYVQAARKCLKQLH</sequence>
<comment type="caution">
    <text evidence="2">The sequence shown here is derived from an EMBL/GenBank/DDBJ whole genome shotgun (WGS) entry which is preliminary data.</text>
</comment>
<proteinExistence type="predicted"/>
<dbReference type="InterPro" id="IPR007196">
    <property type="entry name" value="CCR4-Not_Not1_C"/>
</dbReference>
<feature type="domain" description="CCR4-Not complex component Not1 C-terminal" evidence="1">
    <location>
        <begin position="7"/>
        <end position="54"/>
    </location>
</feature>
<dbReference type="Proteomes" id="UP001229421">
    <property type="component" value="Unassembled WGS sequence"/>
</dbReference>